<comment type="caution">
    <text evidence="1">The sequence shown here is derived from an EMBL/GenBank/DDBJ whole genome shotgun (WGS) entry which is preliminary data.</text>
</comment>
<reference evidence="1 2" key="1">
    <citation type="journal article" date="2002" name="Int. J. Syst. Evol. Microbiol.">
        <title>Sphingopyxis witflariensis sp. nov., isolated from activated sludge.</title>
        <authorList>
            <person name="Kampfer P."/>
            <person name="Witzenberger R."/>
            <person name="Denner E.B."/>
            <person name="Busse H.J."/>
            <person name="Neef A."/>
        </authorList>
    </citation>
    <scope>NUCLEOTIDE SEQUENCE [LARGE SCALE GENOMIC DNA]</scope>
    <source>
        <strain evidence="1 2">DSM 14551</strain>
    </source>
</reference>
<dbReference type="AlphaFoldDB" id="A0A246JZ74"/>
<evidence type="ECO:0000313" key="2">
    <source>
        <dbReference type="Proteomes" id="UP000197097"/>
    </source>
</evidence>
<name>A0A246JZ74_9SPHN</name>
<gene>
    <name evidence="1" type="ORF">CDQ91_08280</name>
</gene>
<organism evidence="1 2">
    <name type="scientific">Sphingopyxis witflariensis</name>
    <dbReference type="NCBI Taxonomy" id="173675"/>
    <lineage>
        <taxon>Bacteria</taxon>
        <taxon>Pseudomonadati</taxon>
        <taxon>Pseudomonadota</taxon>
        <taxon>Alphaproteobacteria</taxon>
        <taxon>Sphingomonadales</taxon>
        <taxon>Sphingomonadaceae</taxon>
        <taxon>Sphingopyxis</taxon>
    </lineage>
</organism>
<protein>
    <submittedName>
        <fullName evidence="1">Uncharacterized protein</fullName>
    </submittedName>
</protein>
<accession>A0A246JZ74</accession>
<evidence type="ECO:0000313" key="1">
    <source>
        <dbReference type="EMBL" id="OWQ98462.1"/>
    </source>
</evidence>
<proteinExistence type="predicted"/>
<sequence>MIFLEEGLREMAPRSELLAFLAPRQRDDRQFQRREDESAGWKYLWLDEVQHCDAAPLFSSSLWRPIYFG</sequence>
<dbReference type="Proteomes" id="UP000197097">
    <property type="component" value="Unassembled WGS sequence"/>
</dbReference>
<dbReference type="EMBL" id="NISJ01000003">
    <property type="protein sequence ID" value="OWQ98462.1"/>
    <property type="molecule type" value="Genomic_DNA"/>
</dbReference>
<keyword evidence="2" id="KW-1185">Reference proteome</keyword>